<dbReference type="AlphaFoldDB" id="A0AAE3M745"/>
<evidence type="ECO:0000313" key="2">
    <source>
        <dbReference type="Proteomes" id="UP001209229"/>
    </source>
</evidence>
<dbReference type="EMBL" id="JAPDPJ010000050">
    <property type="protein sequence ID" value="MCW3788333.1"/>
    <property type="molecule type" value="Genomic_DNA"/>
</dbReference>
<accession>A0AAE3M745</accession>
<protein>
    <submittedName>
        <fullName evidence="1">Uncharacterized protein</fullName>
    </submittedName>
</protein>
<keyword evidence="2" id="KW-1185">Reference proteome</keyword>
<evidence type="ECO:0000313" key="1">
    <source>
        <dbReference type="EMBL" id="MCW3788333.1"/>
    </source>
</evidence>
<name>A0AAE3M745_9BACT</name>
<gene>
    <name evidence="1" type="ORF">OM075_17830</name>
</gene>
<comment type="caution">
    <text evidence="1">The sequence shown here is derived from an EMBL/GenBank/DDBJ whole genome shotgun (WGS) entry which is preliminary data.</text>
</comment>
<sequence length="65" mass="7459">MGKPKKLYHNTKTETALRYILPKEILSGESRLKMNNIGSMNDPKENLMFVTNIDECIPIPVKKII</sequence>
<dbReference type="Proteomes" id="UP001209229">
    <property type="component" value="Unassembled WGS sequence"/>
</dbReference>
<proteinExistence type="predicted"/>
<reference evidence="1" key="1">
    <citation type="submission" date="2022-10" db="EMBL/GenBank/DDBJ databases">
        <authorList>
            <person name="Yu W.X."/>
        </authorList>
    </citation>
    <scope>NUCLEOTIDE SEQUENCE</scope>
    <source>
        <strain evidence="1">AAT</strain>
    </source>
</reference>
<dbReference type="RefSeq" id="WP_301191893.1">
    <property type="nucleotide sequence ID" value="NZ_JAPDPJ010000050.1"/>
</dbReference>
<organism evidence="1 2">
    <name type="scientific">Plebeiibacterium sediminum</name>
    <dbReference type="NCBI Taxonomy" id="2992112"/>
    <lineage>
        <taxon>Bacteria</taxon>
        <taxon>Pseudomonadati</taxon>
        <taxon>Bacteroidota</taxon>
        <taxon>Bacteroidia</taxon>
        <taxon>Marinilabiliales</taxon>
        <taxon>Marinilabiliaceae</taxon>
        <taxon>Plebeiibacterium</taxon>
    </lineage>
</organism>